<proteinExistence type="predicted"/>
<sequence length="92" mass="10874">MDILAQPIHYHQDRVKTFEKREVDNEAKRNIIPYLIWYWIGERQHIREGKNLQRTGSDIRASLSKLNGSNASEDQQNPSFFVRTMRELAMVS</sequence>
<evidence type="ECO:0000313" key="2">
    <source>
        <dbReference type="Proteomes" id="UP000326396"/>
    </source>
</evidence>
<dbReference type="EMBL" id="SZYD01000013">
    <property type="protein sequence ID" value="KAD4385850.1"/>
    <property type="molecule type" value="Genomic_DNA"/>
</dbReference>
<accession>A0A5N6N803</accession>
<evidence type="ECO:0000313" key="1">
    <source>
        <dbReference type="EMBL" id="KAD4385850.1"/>
    </source>
</evidence>
<gene>
    <name evidence="1" type="ORF">E3N88_26019</name>
</gene>
<protein>
    <submittedName>
        <fullName evidence="1">Uncharacterized protein</fullName>
    </submittedName>
</protein>
<keyword evidence="2" id="KW-1185">Reference proteome</keyword>
<reference evidence="1 2" key="1">
    <citation type="submission" date="2019-05" db="EMBL/GenBank/DDBJ databases">
        <title>Mikania micrantha, genome provides insights into the molecular mechanism of rapid growth.</title>
        <authorList>
            <person name="Liu B."/>
        </authorList>
    </citation>
    <scope>NUCLEOTIDE SEQUENCE [LARGE SCALE GENOMIC DNA]</scope>
    <source>
        <strain evidence="1">NLD-2019</strain>
        <tissue evidence="1">Leaf</tissue>
    </source>
</reference>
<dbReference type="AlphaFoldDB" id="A0A5N6N803"/>
<dbReference type="Proteomes" id="UP000326396">
    <property type="component" value="Linkage Group LG3"/>
</dbReference>
<organism evidence="1 2">
    <name type="scientific">Mikania micrantha</name>
    <name type="common">bitter vine</name>
    <dbReference type="NCBI Taxonomy" id="192012"/>
    <lineage>
        <taxon>Eukaryota</taxon>
        <taxon>Viridiplantae</taxon>
        <taxon>Streptophyta</taxon>
        <taxon>Embryophyta</taxon>
        <taxon>Tracheophyta</taxon>
        <taxon>Spermatophyta</taxon>
        <taxon>Magnoliopsida</taxon>
        <taxon>eudicotyledons</taxon>
        <taxon>Gunneridae</taxon>
        <taxon>Pentapetalae</taxon>
        <taxon>asterids</taxon>
        <taxon>campanulids</taxon>
        <taxon>Asterales</taxon>
        <taxon>Asteraceae</taxon>
        <taxon>Asteroideae</taxon>
        <taxon>Heliantheae alliance</taxon>
        <taxon>Eupatorieae</taxon>
        <taxon>Mikania</taxon>
    </lineage>
</organism>
<comment type="caution">
    <text evidence="1">The sequence shown here is derived from an EMBL/GenBank/DDBJ whole genome shotgun (WGS) entry which is preliminary data.</text>
</comment>
<name>A0A5N6N803_9ASTR</name>